<protein>
    <recommendedName>
        <fullName evidence="2">DUF3295 domain-containing protein</fullName>
    </recommendedName>
</protein>
<name>A0A9Q5N8Y6_SANBA</name>
<evidence type="ECO:0000259" key="2">
    <source>
        <dbReference type="Pfam" id="PF11702"/>
    </source>
</evidence>
<dbReference type="Pfam" id="PF11702">
    <property type="entry name" value="DUF3295"/>
    <property type="match status" value="1"/>
</dbReference>
<feature type="compositionally biased region" description="Acidic residues" evidence="1">
    <location>
        <begin position="340"/>
        <end position="350"/>
    </location>
</feature>
<feature type="compositionally biased region" description="Polar residues" evidence="1">
    <location>
        <begin position="1"/>
        <end position="12"/>
    </location>
</feature>
<dbReference type="GO" id="GO:0031930">
    <property type="term" value="P:mitochondria-nucleus signaling pathway"/>
    <property type="evidence" value="ECO:0007669"/>
    <property type="project" value="TreeGrafter"/>
</dbReference>
<feature type="domain" description="DUF3295" evidence="2">
    <location>
        <begin position="437"/>
        <end position="545"/>
    </location>
</feature>
<dbReference type="GO" id="GO:0006808">
    <property type="term" value="P:regulation of nitrogen utilization"/>
    <property type="evidence" value="ECO:0007669"/>
    <property type="project" value="TreeGrafter"/>
</dbReference>
<feature type="compositionally biased region" description="Low complexity" evidence="1">
    <location>
        <begin position="13"/>
        <end position="31"/>
    </location>
</feature>
<feature type="compositionally biased region" description="Polar residues" evidence="1">
    <location>
        <begin position="485"/>
        <end position="506"/>
    </location>
</feature>
<feature type="compositionally biased region" description="Low complexity" evidence="1">
    <location>
        <begin position="132"/>
        <end position="146"/>
    </location>
</feature>
<reference evidence="3" key="1">
    <citation type="submission" date="2016-06" db="EMBL/GenBank/DDBJ databases">
        <title>Draft Genome sequence of the fungus Inonotus baumii.</title>
        <authorList>
            <person name="Zhu H."/>
            <person name="Lin W."/>
        </authorList>
    </citation>
    <scope>NUCLEOTIDE SEQUENCE</scope>
    <source>
        <strain evidence="3">821</strain>
    </source>
</reference>
<feature type="compositionally biased region" description="Basic and acidic residues" evidence="1">
    <location>
        <begin position="351"/>
        <end position="365"/>
    </location>
</feature>
<feature type="compositionally biased region" description="Acidic residues" evidence="1">
    <location>
        <begin position="186"/>
        <end position="207"/>
    </location>
</feature>
<dbReference type="EMBL" id="LNZH02000183">
    <property type="protein sequence ID" value="OCB88173.1"/>
    <property type="molecule type" value="Genomic_DNA"/>
</dbReference>
<feature type="region of interest" description="Disordered" evidence="1">
    <location>
        <begin position="315"/>
        <end position="394"/>
    </location>
</feature>
<dbReference type="PANTHER" id="PTHR28014">
    <property type="entry name" value="NEGATIVE REGULATOR OF RAS-CAMP PATHWAY"/>
    <property type="match status" value="1"/>
</dbReference>
<dbReference type="Proteomes" id="UP000757232">
    <property type="component" value="Unassembled WGS sequence"/>
</dbReference>
<feature type="compositionally biased region" description="Polar residues" evidence="1">
    <location>
        <begin position="89"/>
        <end position="98"/>
    </location>
</feature>
<feature type="region of interest" description="Disordered" evidence="1">
    <location>
        <begin position="112"/>
        <end position="218"/>
    </location>
</feature>
<gene>
    <name evidence="3" type="ORF">A7U60_g4691</name>
</gene>
<dbReference type="OrthoDB" id="515401at2759"/>
<proteinExistence type="predicted"/>
<comment type="caution">
    <text evidence="3">The sequence shown here is derived from an EMBL/GenBank/DDBJ whole genome shotgun (WGS) entry which is preliminary data.</text>
</comment>
<evidence type="ECO:0000313" key="4">
    <source>
        <dbReference type="Proteomes" id="UP000757232"/>
    </source>
</evidence>
<organism evidence="3 4">
    <name type="scientific">Sanghuangporus baumii</name>
    <name type="common">Phellinus baumii</name>
    <dbReference type="NCBI Taxonomy" id="108892"/>
    <lineage>
        <taxon>Eukaryota</taxon>
        <taxon>Fungi</taxon>
        <taxon>Dikarya</taxon>
        <taxon>Basidiomycota</taxon>
        <taxon>Agaricomycotina</taxon>
        <taxon>Agaricomycetes</taxon>
        <taxon>Hymenochaetales</taxon>
        <taxon>Hymenochaetaceae</taxon>
        <taxon>Sanghuangporus</taxon>
    </lineage>
</organism>
<feature type="compositionally biased region" description="Polar residues" evidence="1">
    <location>
        <begin position="316"/>
        <end position="327"/>
    </location>
</feature>
<sequence length="545" mass="59068">MGESVASRSSALTGRSHSSTGSSSRVNGSRTKTGKGPNGSSAKAKTKVKEPRPASMHRPQSNARILRLQSGPGGLSGTIQRSKLGGRTSAASLHPSTLVPSQFAKQFMRTTANGEVSLQPPHPAPVTKLVRAETSPGNSSSNSRPESAARRASSRRSSKSSGSTKGAKTIGQGLPSASVKRRLEFADDSDYSSDTEWDTEDASEEAEGTNGENEQAVTDRKLAEAAVEAQRQRDLFAKVDRRSYSDPARVRTQPGLLSAIFHPDPALFPPDHPYRHSRSTQDILAHVTRPVYQPAPLQPTRSTVAAPVAAAVTAQGVGSPNHSNARQRSPLRLKGRPQDVEESESGEDDETNKVHVSESVAEKRLAMLYRQSMKGGRRQESSRPPQQGQQTNMFLSGGQAPGRFYGATAGPSLVRVATEPISLGYPYNLPPPMPPSTPRTIRRNMLTHELSESLRRNLLWERQVSKQRPMGLGRRAATNGAVPVANNSRLGPNTTSAPSDQSNGNIILQKDQASQGLEEERKLREKTLRERRNRSWADDYHVTGW</sequence>
<accession>A0A9Q5N8Y6</accession>
<dbReference type="InterPro" id="IPR021711">
    <property type="entry name" value="DUF3295"/>
</dbReference>
<feature type="region of interest" description="Disordered" evidence="1">
    <location>
        <begin position="483"/>
        <end position="506"/>
    </location>
</feature>
<feature type="compositionally biased region" description="Polar residues" evidence="1">
    <location>
        <begin position="382"/>
        <end position="394"/>
    </location>
</feature>
<dbReference type="PANTHER" id="PTHR28014:SF1">
    <property type="entry name" value="NEGATIVE REGULATOR OF RAS-CAMP PATHWAY"/>
    <property type="match status" value="1"/>
</dbReference>
<dbReference type="AlphaFoldDB" id="A0A9Q5N8Y6"/>
<feature type="region of interest" description="Disordered" evidence="1">
    <location>
        <begin position="1"/>
        <end position="98"/>
    </location>
</feature>
<evidence type="ECO:0000256" key="1">
    <source>
        <dbReference type="SAM" id="MobiDB-lite"/>
    </source>
</evidence>
<dbReference type="GO" id="GO:0000122">
    <property type="term" value="P:negative regulation of transcription by RNA polymerase II"/>
    <property type="evidence" value="ECO:0007669"/>
    <property type="project" value="TreeGrafter"/>
</dbReference>
<keyword evidence="4" id="KW-1185">Reference proteome</keyword>
<evidence type="ECO:0000313" key="3">
    <source>
        <dbReference type="EMBL" id="OCB88173.1"/>
    </source>
</evidence>
<dbReference type="InterPro" id="IPR053043">
    <property type="entry name" value="Ras-cAMP_regulatory"/>
</dbReference>
<dbReference type="GO" id="GO:0005737">
    <property type="term" value="C:cytoplasm"/>
    <property type="evidence" value="ECO:0007669"/>
    <property type="project" value="TreeGrafter"/>
</dbReference>